<dbReference type="Gene3D" id="3.40.5.10">
    <property type="entry name" value="Ribosomal protein L9, N-terminal domain"/>
    <property type="match status" value="1"/>
</dbReference>
<dbReference type="GO" id="GO:0005840">
    <property type="term" value="C:ribosome"/>
    <property type="evidence" value="ECO:0007669"/>
    <property type="project" value="UniProtKB-KW"/>
</dbReference>
<evidence type="ECO:0000313" key="11">
    <source>
        <dbReference type="Proteomes" id="UP000631034"/>
    </source>
</evidence>
<dbReference type="InterPro" id="IPR020594">
    <property type="entry name" value="Ribosomal_bL9_bac/chp"/>
</dbReference>
<dbReference type="InterPro" id="IPR000244">
    <property type="entry name" value="Ribosomal_bL9"/>
</dbReference>
<evidence type="ECO:0000256" key="7">
    <source>
        <dbReference type="HAMAP-Rule" id="MF_00503"/>
    </source>
</evidence>
<comment type="similarity">
    <text evidence="1 7">Belongs to the bacterial ribosomal protein bL9 family.</text>
</comment>
<evidence type="ECO:0000256" key="4">
    <source>
        <dbReference type="ARBA" id="ARBA00022980"/>
    </source>
</evidence>
<evidence type="ECO:0000256" key="8">
    <source>
        <dbReference type="SAM" id="MobiDB-lite"/>
    </source>
</evidence>
<dbReference type="InterPro" id="IPR020069">
    <property type="entry name" value="Ribosomal_bL9_C"/>
</dbReference>
<accession>A0A8J6YUB3</accession>
<dbReference type="Gene3D" id="3.10.430.100">
    <property type="entry name" value="Ribosomal protein L9, C-terminal domain"/>
    <property type="match status" value="1"/>
</dbReference>
<feature type="domain" description="Ribosomal protein L9" evidence="9">
    <location>
        <begin position="13"/>
        <end position="40"/>
    </location>
</feature>
<dbReference type="PANTHER" id="PTHR21368">
    <property type="entry name" value="50S RIBOSOMAL PROTEIN L9"/>
    <property type="match status" value="1"/>
</dbReference>
<dbReference type="InterPro" id="IPR036935">
    <property type="entry name" value="Ribosomal_bL9_N_sf"/>
</dbReference>
<evidence type="ECO:0000259" key="9">
    <source>
        <dbReference type="PROSITE" id="PS00651"/>
    </source>
</evidence>
<name>A0A8J6YUB3_9PROT</name>
<evidence type="ECO:0000256" key="2">
    <source>
        <dbReference type="ARBA" id="ARBA00022730"/>
    </source>
</evidence>
<protein>
    <recommendedName>
        <fullName evidence="6 7">Large ribosomal subunit protein bL9</fullName>
    </recommendedName>
</protein>
<keyword evidence="2 7" id="KW-0699">rRNA-binding</keyword>
<dbReference type="RefSeq" id="WP_192533393.1">
    <property type="nucleotide sequence ID" value="NZ_JACZHT010000001.1"/>
</dbReference>
<dbReference type="GO" id="GO:0019843">
    <property type="term" value="F:rRNA binding"/>
    <property type="evidence" value="ECO:0007669"/>
    <property type="project" value="UniProtKB-UniRule"/>
</dbReference>
<dbReference type="InterPro" id="IPR020070">
    <property type="entry name" value="Ribosomal_bL9_N"/>
</dbReference>
<keyword evidence="3 7" id="KW-0694">RNA-binding</keyword>
<dbReference type="Pfam" id="PF01281">
    <property type="entry name" value="Ribosomal_L9_N"/>
    <property type="match status" value="1"/>
</dbReference>
<dbReference type="Proteomes" id="UP000631034">
    <property type="component" value="Unassembled WGS sequence"/>
</dbReference>
<dbReference type="AlphaFoldDB" id="A0A8J6YUB3"/>
<feature type="region of interest" description="Disordered" evidence="8">
    <location>
        <begin position="176"/>
        <end position="195"/>
    </location>
</feature>
<sequence>MDIILLERIEKLGFMGDIVKVKDGYARNYLLPQKKALRNTKENRAIFEARRVELEALNLKRREEAQEIAKRAEGMSILMIRQASEGGQLYGSVTARDITDALKSEGLTVSRQQIQLHHPIKDLGNHEIRISLHPEVVVTVSVAIARTEEEARARAADLLESAEAAELADAHELEAEALIHEDEDEHAPEGLSTDL</sequence>
<evidence type="ECO:0000256" key="3">
    <source>
        <dbReference type="ARBA" id="ARBA00022884"/>
    </source>
</evidence>
<proteinExistence type="inferred from homology"/>
<keyword evidence="11" id="KW-1185">Reference proteome</keyword>
<keyword evidence="5 7" id="KW-0687">Ribonucleoprotein</keyword>
<comment type="function">
    <text evidence="7">Binds to the 23S rRNA.</text>
</comment>
<dbReference type="GO" id="GO:0006412">
    <property type="term" value="P:translation"/>
    <property type="evidence" value="ECO:0007669"/>
    <property type="project" value="UniProtKB-UniRule"/>
</dbReference>
<dbReference type="PROSITE" id="PS00651">
    <property type="entry name" value="RIBOSOMAL_L9"/>
    <property type="match status" value="1"/>
</dbReference>
<reference evidence="10" key="1">
    <citation type="submission" date="2020-10" db="EMBL/GenBank/DDBJ databases">
        <title>Genome sequence of the unusual species of purple photosynthetic bacteria, Phaeovibrio sulfidiphilus DSM 23193, type strain.</title>
        <authorList>
            <person name="Kyndt J.A."/>
            <person name="Meyer T.E."/>
        </authorList>
    </citation>
    <scope>NUCLEOTIDE SEQUENCE</scope>
    <source>
        <strain evidence="10">DSM 23193</strain>
    </source>
</reference>
<dbReference type="GO" id="GO:0003735">
    <property type="term" value="F:structural constituent of ribosome"/>
    <property type="evidence" value="ECO:0007669"/>
    <property type="project" value="InterPro"/>
</dbReference>
<organism evidence="10 11">
    <name type="scientific">Phaeovibrio sulfidiphilus</name>
    <dbReference type="NCBI Taxonomy" id="1220600"/>
    <lineage>
        <taxon>Bacteria</taxon>
        <taxon>Pseudomonadati</taxon>
        <taxon>Pseudomonadota</taxon>
        <taxon>Alphaproteobacteria</taxon>
        <taxon>Rhodospirillales</taxon>
        <taxon>Rhodospirillaceae</taxon>
        <taxon>Phaeovibrio</taxon>
    </lineage>
</organism>
<evidence type="ECO:0000256" key="1">
    <source>
        <dbReference type="ARBA" id="ARBA00010605"/>
    </source>
</evidence>
<dbReference type="Pfam" id="PF03948">
    <property type="entry name" value="Ribosomal_L9_C"/>
    <property type="match status" value="1"/>
</dbReference>
<keyword evidence="4 7" id="KW-0689">Ribosomal protein</keyword>
<dbReference type="EMBL" id="JACZHT010000001">
    <property type="protein sequence ID" value="MBE1236539.1"/>
    <property type="molecule type" value="Genomic_DNA"/>
</dbReference>
<dbReference type="SUPFAM" id="SSF55658">
    <property type="entry name" value="L9 N-domain-like"/>
    <property type="match status" value="1"/>
</dbReference>
<evidence type="ECO:0000256" key="6">
    <source>
        <dbReference type="ARBA" id="ARBA00035292"/>
    </source>
</evidence>
<dbReference type="SUPFAM" id="SSF55653">
    <property type="entry name" value="Ribosomal protein L9 C-domain"/>
    <property type="match status" value="1"/>
</dbReference>
<dbReference type="InterPro" id="IPR009027">
    <property type="entry name" value="Ribosomal_bL9/RNase_H1_N"/>
</dbReference>
<comment type="caution">
    <text evidence="10">The sequence shown here is derived from an EMBL/GenBank/DDBJ whole genome shotgun (WGS) entry which is preliminary data.</text>
</comment>
<evidence type="ECO:0000256" key="5">
    <source>
        <dbReference type="ARBA" id="ARBA00023274"/>
    </source>
</evidence>
<dbReference type="GO" id="GO:1990904">
    <property type="term" value="C:ribonucleoprotein complex"/>
    <property type="evidence" value="ECO:0007669"/>
    <property type="project" value="UniProtKB-KW"/>
</dbReference>
<evidence type="ECO:0000313" key="10">
    <source>
        <dbReference type="EMBL" id="MBE1236539.1"/>
    </source>
</evidence>
<dbReference type="HAMAP" id="MF_00503">
    <property type="entry name" value="Ribosomal_bL9"/>
    <property type="match status" value="1"/>
</dbReference>
<gene>
    <name evidence="7 10" type="primary">rplI</name>
    <name evidence="10" type="ORF">IHV25_02585</name>
</gene>
<dbReference type="NCBIfam" id="TIGR00158">
    <property type="entry name" value="L9"/>
    <property type="match status" value="1"/>
</dbReference>
<dbReference type="InterPro" id="IPR036791">
    <property type="entry name" value="Ribosomal_bL9_C_sf"/>
</dbReference>